<dbReference type="Proteomes" id="UP000704712">
    <property type="component" value="Unassembled WGS sequence"/>
</dbReference>
<dbReference type="EMBL" id="JAACNO010002790">
    <property type="protein sequence ID" value="KAF4130828.1"/>
    <property type="molecule type" value="Genomic_DNA"/>
</dbReference>
<sequence length="159" mass="17177">MGGSHIVVGHHLLLGQTQLVTEPVQARIRGCPSSLRILQIPLEVVDPGLELVDLRSGERHLPKEMVVVISHDISLTGGAIQPSGQVADLDCLISQQESQVLRPRGRTVLPPLDLHSLVMDLGSQGLKLGSVQRRSLVLGILSRLELRRQGLHLIGKSLG</sequence>
<name>A0A8S9TY30_PHYIN</name>
<proteinExistence type="predicted"/>
<reference evidence="1" key="1">
    <citation type="submission" date="2020-03" db="EMBL/GenBank/DDBJ databases">
        <title>Hybrid Assembly of Korean Phytophthora infestans isolates.</title>
        <authorList>
            <person name="Prokchorchik M."/>
            <person name="Lee Y."/>
            <person name="Seo J."/>
            <person name="Cho J.-H."/>
            <person name="Park Y.-E."/>
            <person name="Jang D.-C."/>
            <person name="Im J.-S."/>
            <person name="Choi J.-G."/>
            <person name="Park H.-J."/>
            <person name="Lee G.-B."/>
            <person name="Lee Y.-G."/>
            <person name="Hong S.-Y."/>
            <person name="Cho K."/>
            <person name="Sohn K.H."/>
        </authorList>
    </citation>
    <scope>NUCLEOTIDE SEQUENCE</scope>
    <source>
        <strain evidence="1">KR_2_A2</strain>
    </source>
</reference>
<organism evidence="1 2">
    <name type="scientific">Phytophthora infestans</name>
    <name type="common">Potato late blight agent</name>
    <name type="synonym">Botrytis infestans</name>
    <dbReference type="NCBI Taxonomy" id="4787"/>
    <lineage>
        <taxon>Eukaryota</taxon>
        <taxon>Sar</taxon>
        <taxon>Stramenopiles</taxon>
        <taxon>Oomycota</taxon>
        <taxon>Peronosporomycetes</taxon>
        <taxon>Peronosporales</taxon>
        <taxon>Peronosporaceae</taxon>
        <taxon>Phytophthora</taxon>
    </lineage>
</organism>
<evidence type="ECO:0000313" key="1">
    <source>
        <dbReference type="EMBL" id="KAF4130828.1"/>
    </source>
</evidence>
<comment type="caution">
    <text evidence="1">The sequence shown here is derived from an EMBL/GenBank/DDBJ whole genome shotgun (WGS) entry which is preliminary data.</text>
</comment>
<evidence type="ECO:0000313" key="2">
    <source>
        <dbReference type="Proteomes" id="UP000704712"/>
    </source>
</evidence>
<accession>A0A8S9TY30</accession>
<protein>
    <submittedName>
        <fullName evidence="1">Uncharacterized protein</fullName>
    </submittedName>
</protein>
<gene>
    <name evidence="1" type="ORF">GN958_ATG19982</name>
</gene>
<dbReference type="AlphaFoldDB" id="A0A8S9TY30"/>